<comment type="subcellular location">
    <subcellularLocation>
        <location evidence="1">Cytoplasm</location>
        <location evidence="1">Cytoskeleton</location>
        <location evidence="1">Cilium axoneme</location>
    </subcellularLocation>
</comment>
<sequence>MGILDETKYFATSGYTGFVPSMMDSFGETYCSLTKKIVANDPCLQRNAKLKEKRLKEQDTYNQKIKEVECSLPWQKKVDFRKGSDDDRKTIFPPIPGYQGFVTLSKDQFGKSFMECNQKAMAEFNYIQKNRENTYAVQNIIDNVHPTPVDPTTARNVKISYNTRHDPELLEDMSAYKLPKNHPQKYFIAGYQGHVPYIKNYFGESYSRNSTKAIDQFQTPPPDYDPYTLIRPKEKKINLTIKNPIPGYTGYLPGFKNEVGQTYGSLSDKTMQRINKSKLREYAKSTKS</sequence>
<keyword evidence="3" id="KW-0206">Cytoskeleton</keyword>
<keyword evidence="2" id="KW-0963">Cytoplasm</keyword>
<dbReference type="InterPro" id="IPR018902">
    <property type="entry name" value="CMI2A-C-like_dom"/>
</dbReference>
<proteinExistence type="inferred from homology"/>
<dbReference type="PANTHER" id="PTHR22146">
    <property type="entry name" value="CAT EYE SYNDROME CRITICAL REGION PROTEIN 6"/>
    <property type="match status" value="1"/>
</dbReference>
<comment type="similarity">
    <text evidence="5">Belongs to the CIMIP2 family.</text>
</comment>
<protein>
    <recommendedName>
        <fullName evidence="6">Ciliary microtubule inner protein 2A-C-like domain-containing protein</fullName>
    </recommendedName>
</protein>
<dbReference type="STRING" id="1754191.A0A1Y1V408"/>
<evidence type="ECO:0000313" key="8">
    <source>
        <dbReference type="Proteomes" id="UP000193719"/>
    </source>
</evidence>
<dbReference type="EMBL" id="MCFH01000034">
    <property type="protein sequence ID" value="ORX46651.1"/>
    <property type="molecule type" value="Genomic_DNA"/>
</dbReference>
<feature type="domain" description="Ciliary microtubule inner protein 2A-C-like" evidence="6">
    <location>
        <begin position="14"/>
        <end position="55"/>
    </location>
</feature>
<dbReference type="PANTHER" id="PTHR22146:SF8">
    <property type="entry name" value="PROTEIN FAM166B"/>
    <property type="match status" value="1"/>
</dbReference>
<dbReference type="AlphaFoldDB" id="A0A1Y1V408"/>
<dbReference type="OrthoDB" id="2019884at2759"/>
<evidence type="ECO:0000256" key="4">
    <source>
        <dbReference type="ARBA" id="ARBA00023273"/>
    </source>
</evidence>
<feature type="domain" description="Ciliary microtubule inner protein 2A-C-like" evidence="6">
    <location>
        <begin position="245"/>
        <end position="280"/>
    </location>
</feature>
<dbReference type="GO" id="GO:0005930">
    <property type="term" value="C:axoneme"/>
    <property type="evidence" value="ECO:0007669"/>
    <property type="project" value="UniProtKB-SubCell"/>
</dbReference>
<reference evidence="7 8" key="2">
    <citation type="submission" date="2016-08" db="EMBL/GenBank/DDBJ databases">
        <title>Pervasive Adenine N6-methylation of Active Genes in Fungi.</title>
        <authorList>
            <consortium name="DOE Joint Genome Institute"/>
            <person name="Mondo S.J."/>
            <person name="Dannebaum R.O."/>
            <person name="Kuo R.C."/>
            <person name="Labutti K."/>
            <person name="Haridas S."/>
            <person name="Kuo A."/>
            <person name="Salamov A."/>
            <person name="Ahrendt S.R."/>
            <person name="Lipzen A."/>
            <person name="Sullivan W."/>
            <person name="Andreopoulos W.B."/>
            <person name="Clum A."/>
            <person name="Lindquist E."/>
            <person name="Daum C."/>
            <person name="Ramamoorthy G.K."/>
            <person name="Gryganskyi A."/>
            <person name="Culley D."/>
            <person name="Magnuson J.K."/>
            <person name="James T.Y."/>
            <person name="O'Malley M.A."/>
            <person name="Stajich J.E."/>
            <person name="Spatafora J.W."/>
            <person name="Visel A."/>
            <person name="Grigoriev I.V."/>
        </authorList>
    </citation>
    <scope>NUCLEOTIDE SEQUENCE [LARGE SCALE GENOMIC DNA]</scope>
    <source>
        <strain evidence="8">finn</strain>
    </source>
</reference>
<name>A0A1Y1V408_9FUNG</name>
<keyword evidence="4" id="KW-0966">Cell projection</keyword>
<organism evidence="7 8">
    <name type="scientific">Piromyces finnis</name>
    <dbReference type="NCBI Taxonomy" id="1754191"/>
    <lineage>
        <taxon>Eukaryota</taxon>
        <taxon>Fungi</taxon>
        <taxon>Fungi incertae sedis</taxon>
        <taxon>Chytridiomycota</taxon>
        <taxon>Chytridiomycota incertae sedis</taxon>
        <taxon>Neocallimastigomycetes</taxon>
        <taxon>Neocallimastigales</taxon>
        <taxon>Neocallimastigaceae</taxon>
        <taxon>Piromyces</taxon>
    </lineage>
</organism>
<evidence type="ECO:0000256" key="3">
    <source>
        <dbReference type="ARBA" id="ARBA00023212"/>
    </source>
</evidence>
<dbReference type="Pfam" id="PF10629">
    <property type="entry name" value="CMI2B-like"/>
    <property type="match status" value="2"/>
</dbReference>
<gene>
    <name evidence="7" type="ORF">BCR36DRAFT_331516</name>
</gene>
<accession>A0A1Y1V408</accession>
<evidence type="ECO:0000256" key="1">
    <source>
        <dbReference type="ARBA" id="ARBA00004430"/>
    </source>
</evidence>
<dbReference type="Proteomes" id="UP000193719">
    <property type="component" value="Unassembled WGS sequence"/>
</dbReference>
<reference evidence="7 8" key="1">
    <citation type="submission" date="2016-08" db="EMBL/GenBank/DDBJ databases">
        <title>Genomes of anaerobic fungi encode conserved fungal cellulosomes for biomass hydrolysis.</title>
        <authorList>
            <consortium name="DOE Joint Genome Institute"/>
            <person name="Haitjema C.H."/>
            <person name="Gilmore S.P."/>
            <person name="Henske J.K."/>
            <person name="Solomon K.V."/>
            <person name="De Groot R."/>
            <person name="Kuo A."/>
            <person name="Mondo S.J."/>
            <person name="Salamov A.A."/>
            <person name="Labutti K."/>
            <person name="Zhao Z."/>
            <person name="Chiniquy J."/>
            <person name="Barry K."/>
            <person name="Brewer H.M."/>
            <person name="Purvine S.O."/>
            <person name="Wright A.T."/>
            <person name="Boxma B."/>
            <person name="Van Alen T."/>
            <person name="Hackstein J.H."/>
            <person name="Baker S.E."/>
            <person name="Grigoriev I.V."/>
            <person name="O'Malley M.A."/>
        </authorList>
    </citation>
    <scope>NUCLEOTIDE SEQUENCE [LARGE SCALE GENOMIC DNA]</scope>
    <source>
        <strain evidence="8">finn</strain>
    </source>
</reference>
<keyword evidence="8" id="KW-1185">Reference proteome</keyword>
<evidence type="ECO:0000256" key="2">
    <source>
        <dbReference type="ARBA" id="ARBA00022490"/>
    </source>
</evidence>
<comment type="caution">
    <text evidence="7">The sequence shown here is derived from an EMBL/GenBank/DDBJ whole genome shotgun (WGS) entry which is preliminary data.</text>
</comment>
<evidence type="ECO:0000259" key="6">
    <source>
        <dbReference type="Pfam" id="PF10629"/>
    </source>
</evidence>
<evidence type="ECO:0000256" key="5">
    <source>
        <dbReference type="ARBA" id="ARBA00035661"/>
    </source>
</evidence>
<evidence type="ECO:0000313" key="7">
    <source>
        <dbReference type="EMBL" id="ORX46651.1"/>
    </source>
</evidence>